<feature type="region of interest" description="Disordered" evidence="1">
    <location>
        <begin position="552"/>
        <end position="626"/>
    </location>
</feature>
<dbReference type="Proteomes" id="UP000075714">
    <property type="component" value="Unassembled WGS sequence"/>
</dbReference>
<name>A0A150H4C2_GONPE</name>
<gene>
    <name evidence="2" type="ORF">GPECTOR_1g884</name>
</gene>
<dbReference type="OrthoDB" id="528693at2759"/>
<dbReference type="AlphaFoldDB" id="A0A150H4C2"/>
<keyword evidence="3" id="KW-1185">Reference proteome</keyword>
<sequence>MGQEGSKLDGEQEQEERIVLQGSGQSRPSGSGAAKSATPGTTPPKTTWMRPAQSRAPATVEIRHAVPKPAPAARPKRATGGGDGGAPQEVLSSTGQLGPEQEFGAKFESTKKELVKKLAVQIKSTQQLKDPAGQSRSSVSKQSSLQSRDGKEGSAKRSSWLSKLTRSKSMALEALGRERLERGGYCAPMDQAAVGGRVASSLGNQLDQFGSMQGALHHIMQQGVTDDMLDQFFFDEEEERVLPTYQKWQIIRAAAEQVLAVYANRSNSQWIEDESWGPPNVVNTTAASASMYSNAVDAALTAGSIALMLVDDGRLAEMGGDEVSPLVASDLWQAIKELAPNKVPSGQRLERLSVAGRYLLHAAVSVEMWYGHAALKNIKVVLAIDCDVEYFIVQELQQWSFFGLQPGNVVLLPLPRFHGFAQDLRSGHLAHVKGSPRLMLGTGYAMFLLNSPAEAYTLGGADGTEPQCLQGSVLEWLLANQASWLYTGLFSDLERLRPEALFDMDFLAAGLAAVDRTGANMAVEVMHGEREREARLHDSVILARTARSASAAGGSASAASSSSSPTGSRPGSGHPGHAGSSSGIAATAGSVTAAGGGSGGGAASGGSSGAVSPGRGGPPSNCNLRPSSMRTAKSYQLLSSTATSPHGFYIASHRYVFSVKALQKLLVDPRAFHADVYLQDFYAYATFDISDLTTFQAASCACILGSSGLRAPVMSEVIYGREWLAEAANVLALQDNVKEFRRKAVQLYDQAKAAAASGSSVRASTYKEKGGFGVLLVITPEHSRLVKPAIRMCRLFVHNVVDKLHVALVVQEGESKTRIKELLDLVTDRELEFSGRLSKEVVLRQGGASVTEAVVAMLPRLQTQLLVVPSERLCPSGAADLGQVSGSAALGLARAVSSLPLLIVKANTVGRFLNIPSQAGAGVAGGPALPASAAAASSGTGAAGASKDVVTAMVHLDTTSVGPLVEFVSSCLAAGSDALFLARTHATERDGSLSMRSRRVFVQARMAVAQAIKVEERAYAGAPAAELPKAVEAEGVDLLALSCPPDLAISKDTESLLQLCRTSILIHRAMTATPSSAGAAWT</sequence>
<feature type="compositionally biased region" description="Basic and acidic residues" evidence="1">
    <location>
        <begin position="1"/>
        <end position="18"/>
    </location>
</feature>
<feature type="compositionally biased region" description="Low complexity" evidence="1">
    <location>
        <begin position="21"/>
        <end position="32"/>
    </location>
</feature>
<proteinExistence type="predicted"/>
<dbReference type="EMBL" id="LSYV01000002">
    <property type="protein sequence ID" value="KXZ56979.1"/>
    <property type="molecule type" value="Genomic_DNA"/>
</dbReference>
<feature type="region of interest" description="Disordered" evidence="1">
    <location>
        <begin position="125"/>
        <end position="160"/>
    </location>
</feature>
<accession>A0A150H4C2</accession>
<feature type="compositionally biased region" description="Low complexity" evidence="1">
    <location>
        <begin position="134"/>
        <end position="147"/>
    </location>
</feature>
<evidence type="ECO:0000256" key="1">
    <source>
        <dbReference type="SAM" id="MobiDB-lite"/>
    </source>
</evidence>
<evidence type="ECO:0000313" key="3">
    <source>
        <dbReference type="Proteomes" id="UP000075714"/>
    </source>
</evidence>
<organism evidence="2 3">
    <name type="scientific">Gonium pectorale</name>
    <name type="common">Green alga</name>
    <dbReference type="NCBI Taxonomy" id="33097"/>
    <lineage>
        <taxon>Eukaryota</taxon>
        <taxon>Viridiplantae</taxon>
        <taxon>Chlorophyta</taxon>
        <taxon>core chlorophytes</taxon>
        <taxon>Chlorophyceae</taxon>
        <taxon>CS clade</taxon>
        <taxon>Chlamydomonadales</taxon>
        <taxon>Volvocaceae</taxon>
        <taxon>Gonium</taxon>
    </lineage>
</organism>
<feature type="compositionally biased region" description="Low complexity" evidence="1">
    <location>
        <begin position="552"/>
        <end position="593"/>
    </location>
</feature>
<evidence type="ECO:0000313" key="2">
    <source>
        <dbReference type="EMBL" id="KXZ56979.1"/>
    </source>
</evidence>
<comment type="caution">
    <text evidence="2">The sequence shown here is derived from an EMBL/GenBank/DDBJ whole genome shotgun (WGS) entry which is preliminary data.</text>
</comment>
<feature type="compositionally biased region" description="Gly residues" evidence="1">
    <location>
        <begin position="594"/>
        <end position="608"/>
    </location>
</feature>
<reference evidence="3" key="1">
    <citation type="journal article" date="2016" name="Nat. Commun.">
        <title>The Gonium pectorale genome demonstrates co-option of cell cycle regulation during the evolution of multicellularity.</title>
        <authorList>
            <person name="Hanschen E.R."/>
            <person name="Marriage T.N."/>
            <person name="Ferris P.J."/>
            <person name="Hamaji T."/>
            <person name="Toyoda A."/>
            <person name="Fujiyama A."/>
            <person name="Neme R."/>
            <person name="Noguchi H."/>
            <person name="Minakuchi Y."/>
            <person name="Suzuki M."/>
            <person name="Kawai-Toyooka H."/>
            <person name="Smith D.R."/>
            <person name="Sparks H."/>
            <person name="Anderson J."/>
            <person name="Bakaric R."/>
            <person name="Luria V."/>
            <person name="Karger A."/>
            <person name="Kirschner M.W."/>
            <person name="Durand P.M."/>
            <person name="Michod R.E."/>
            <person name="Nozaki H."/>
            <person name="Olson B.J."/>
        </authorList>
    </citation>
    <scope>NUCLEOTIDE SEQUENCE [LARGE SCALE GENOMIC DNA]</scope>
    <source>
        <strain evidence="3">NIES-2863</strain>
    </source>
</reference>
<feature type="region of interest" description="Disordered" evidence="1">
    <location>
        <begin position="1"/>
        <end position="105"/>
    </location>
</feature>
<protein>
    <submittedName>
        <fullName evidence="2">Uncharacterized protein</fullName>
    </submittedName>
</protein>